<protein>
    <submittedName>
        <fullName evidence="1">Uncharacterized protein</fullName>
    </submittedName>
</protein>
<dbReference type="EMBL" id="CM039427">
    <property type="protein sequence ID" value="KAI4353250.1"/>
    <property type="molecule type" value="Genomic_DNA"/>
</dbReference>
<organism evidence="1 2">
    <name type="scientific">Bauhinia variegata</name>
    <name type="common">Purple orchid tree</name>
    <name type="synonym">Phanera variegata</name>
    <dbReference type="NCBI Taxonomy" id="167791"/>
    <lineage>
        <taxon>Eukaryota</taxon>
        <taxon>Viridiplantae</taxon>
        <taxon>Streptophyta</taxon>
        <taxon>Embryophyta</taxon>
        <taxon>Tracheophyta</taxon>
        <taxon>Spermatophyta</taxon>
        <taxon>Magnoliopsida</taxon>
        <taxon>eudicotyledons</taxon>
        <taxon>Gunneridae</taxon>
        <taxon>Pentapetalae</taxon>
        <taxon>rosids</taxon>
        <taxon>fabids</taxon>
        <taxon>Fabales</taxon>
        <taxon>Fabaceae</taxon>
        <taxon>Cercidoideae</taxon>
        <taxon>Cercideae</taxon>
        <taxon>Bauhiniinae</taxon>
        <taxon>Bauhinia</taxon>
    </lineage>
</organism>
<proteinExistence type="predicted"/>
<comment type="caution">
    <text evidence="1">The sequence shown here is derived from an EMBL/GenBank/DDBJ whole genome shotgun (WGS) entry which is preliminary data.</text>
</comment>
<name>A0ACB9PY18_BAUVA</name>
<keyword evidence="2" id="KW-1185">Reference proteome</keyword>
<sequence>MKINFGLIFSNKFRLRIHSWLKKNIIISKTLPFIWDLILSKNIAEYGVIVILMDYFDEIWDGNMPKAAAVANLQDGLSSIFFIVTHVLESYTGYFNVILLCTASYVIGLLLFWISEDMIMYCGAVILIAFRRASQPSAFVRWRKLEKAEEQSSTQKMGMEKMSKKTYLNFKTQKIETRMMIEEAK</sequence>
<reference evidence="1 2" key="1">
    <citation type="journal article" date="2022" name="DNA Res.">
        <title>Chromosomal-level genome assembly of the orchid tree Bauhinia variegata (Leguminosae; Cercidoideae) supports the allotetraploid origin hypothesis of Bauhinia.</title>
        <authorList>
            <person name="Zhong Y."/>
            <person name="Chen Y."/>
            <person name="Zheng D."/>
            <person name="Pang J."/>
            <person name="Liu Y."/>
            <person name="Luo S."/>
            <person name="Meng S."/>
            <person name="Qian L."/>
            <person name="Wei D."/>
            <person name="Dai S."/>
            <person name="Zhou R."/>
        </authorList>
    </citation>
    <scope>NUCLEOTIDE SEQUENCE [LARGE SCALE GENOMIC DNA]</scope>
    <source>
        <strain evidence="1">BV-YZ2020</strain>
    </source>
</reference>
<gene>
    <name evidence="1" type="ORF">L6164_002215</name>
</gene>
<evidence type="ECO:0000313" key="1">
    <source>
        <dbReference type="EMBL" id="KAI4353250.1"/>
    </source>
</evidence>
<evidence type="ECO:0000313" key="2">
    <source>
        <dbReference type="Proteomes" id="UP000828941"/>
    </source>
</evidence>
<accession>A0ACB9PY18</accession>
<dbReference type="Proteomes" id="UP000828941">
    <property type="component" value="Chromosome 2"/>
</dbReference>